<accession>A0A841IM16</accession>
<dbReference type="InterPro" id="IPR013221">
    <property type="entry name" value="Mur_ligase_cen"/>
</dbReference>
<protein>
    <recommendedName>
        <fullName evidence="1">Lipid II isoglutaminyl synthase (glutamine-hydrolyzing) subunit MurT</fullName>
        <ecNumber evidence="1">6.3.5.13</ecNumber>
    </recommendedName>
</protein>
<keyword evidence="1" id="KW-0961">Cell wall biogenesis/degradation</keyword>
<gene>
    <name evidence="1" type="primary">murT</name>
    <name evidence="4" type="ORF">FHS13_000214</name>
</gene>
<feature type="active site" evidence="1">
    <location>
        <position position="337"/>
    </location>
</feature>
<dbReference type="AlphaFoldDB" id="A0A841IM16"/>
<keyword evidence="1" id="KW-0436">Ligase</keyword>
<dbReference type="PANTHER" id="PTHR23135">
    <property type="entry name" value="MUR LIGASE FAMILY MEMBER"/>
    <property type="match status" value="1"/>
</dbReference>
<dbReference type="RefSeq" id="WP_184285921.1">
    <property type="nucleotide sequence ID" value="NZ_JACHJO010000001.1"/>
</dbReference>
<feature type="binding site" evidence="1">
    <location>
        <position position="197"/>
    </location>
    <ligand>
        <name>Zn(2+)</name>
        <dbReference type="ChEBI" id="CHEBI:29105"/>
    </ligand>
</feature>
<dbReference type="UniPathway" id="UPA00219"/>
<dbReference type="GO" id="GO:0016881">
    <property type="term" value="F:acid-amino acid ligase activity"/>
    <property type="evidence" value="ECO:0007669"/>
    <property type="project" value="InterPro"/>
</dbReference>
<comment type="catalytic activity">
    <reaction evidence="1">
        <text>beta-D-GlcNAc-(1-&gt;4)-Mur2Ac(oyl-L-Ala-gamma-D-O-P-Glu-L-Lys-D-Ala-D-Ala)-di-trans,octa-cis-undecaprenyl diphosphate + NH4(+) = beta-D-GlcNAc-(1-&gt;4)-Mur2Ac(oyl-L-Ala-D-isoglutaminyl-L-Lys-D-Ala-D-Ala)-di-trans,octa-cis-undecaprenyl diphosphate + phosphate + H(+)</text>
        <dbReference type="Rhea" id="RHEA:57932"/>
        <dbReference type="ChEBI" id="CHEBI:15378"/>
        <dbReference type="ChEBI" id="CHEBI:28938"/>
        <dbReference type="ChEBI" id="CHEBI:43474"/>
        <dbReference type="ChEBI" id="CHEBI:62233"/>
        <dbReference type="ChEBI" id="CHEBI:143132"/>
    </reaction>
</comment>
<keyword evidence="1" id="KW-0479">Metal-binding</keyword>
<dbReference type="Pfam" id="PF08353">
    <property type="entry name" value="MurT_C"/>
    <property type="match status" value="1"/>
</dbReference>
<evidence type="ECO:0000313" key="4">
    <source>
        <dbReference type="EMBL" id="MBB6118286.1"/>
    </source>
</evidence>
<evidence type="ECO:0000259" key="2">
    <source>
        <dbReference type="Pfam" id="PF08245"/>
    </source>
</evidence>
<feature type="domain" description="Mur ligase central" evidence="2">
    <location>
        <begin position="61"/>
        <end position="169"/>
    </location>
</feature>
<organism evidence="4 5">
    <name type="scientific">Nocardiopsis algeriensis</name>
    <dbReference type="NCBI Taxonomy" id="1478215"/>
    <lineage>
        <taxon>Bacteria</taxon>
        <taxon>Bacillati</taxon>
        <taxon>Actinomycetota</taxon>
        <taxon>Actinomycetes</taxon>
        <taxon>Streptosporangiales</taxon>
        <taxon>Nocardiopsidaceae</taxon>
        <taxon>Nocardiopsis</taxon>
    </lineage>
</organism>
<dbReference type="HAMAP" id="MF_02214">
    <property type="entry name" value="Lipid_II_synth_MurT"/>
    <property type="match status" value="1"/>
</dbReference>
<dbReference type="SUPFAM" id="SSF53623">
    <property type="entry name" value="MurD-like peptide ligases, catalytic domain"/>
    <property type="match status" value="1"/>
</dbReference>
<proteinExistence type="inferred from homology"/>
<dbReference type="GO" id="GO:0008360">
    <property type="term" value="P:regulation of cell shape"/>
    <property type="evidence" value="ECO:0007669"/>
    <property type="project" value="UniProtKB-KW"/>
</dbReference>
<dbReference type="EC" id="6.3.5.13" evidence="1"/>
<dbReference type="GO" id="GO:0005524">
    <property type="term" value="F:ATP binding"/>
    <property type="evidence" value="ECO:0007669"/>
    <property type="project" value="UniProtKB-UniRule"/>
</dbReference>
<dbReference type="Proteomes" id="UP000536604">
    <property type="component" value="Unassembled WGS sequence"/>
</dbReference>
<evidence type="ECO:0000313" key="5">
    <source>
        <dbReference type="Proteomes" id="UP000536604"/>
    </source>
</evidence>
<feature type="binding site" evidence="1">
    <location>
        <position position="200"/>
    </location>
    <ligand>
        <name>Zn(2+)</name>
        <dbReference type="ChEBI" id="CHEBI:29105"/>
    </ligand>
</feature>
<keyword evidence="5" id="KW-1185">Reference proteome</keyword>
<comment type="catalytic activity">
    <reaction evidence="1">
        <text>beta-D-GlcNAc-(1-&gt;4)-Mur2Ac(oyl-L-Ala-gamma-D-Glu-L-Lys-D-Ala-D-Ala)-di-trans,octa-cis-undecaprenyl diphosphate + L-glutamine + ATP + H2O = beta-D-GlcNAc-(1-&gt;4)-Mur2Ac(oyl-L-Ala-D-isoglutaminyl-L-Lys-D-Ala-D-Ala)-di-trans,octa-cis-undecaprenyl diphosphate + L-glutamate + ADP + phosphate + H(+)</text>
        <dbReference type="Rhea" id="RHEA:57928"/>
        <dbReference type="ChEBI" id="CHEBI:15377"/>
        <dbReference type="ChEBI" id="CHEBI:15378"/>
        <dbReference type="ChEBI" id="CHEBI:29985"/>
        <dbReference type="ChEBI" id="CHEBI:30616"/>
        <dbReference type="ChEBI" id="CHEBI:43474"/>
        <dbReference type="ChEBI" id="CHEBI:58359"/>
        <dbReference type="ChEBI" id="CHEBI:60033"/>
        <dbReference type="ChEBI" id="CHEBI:62233"/>
        <dbReference type="ChEBI" id="CHEBI:456216"/>
        <dbReference type="EC" id="6.3.5.13"/>
    </reaction>
</comment>
<feature type="binding site" evidence="1">
    <location>
        <position position="217"/>
    </location>
    <ligand>
        <name>Zn(2+)</name>
        <dbReference type="ChEBI" id="CHEBI:29105"/>
    </ligand>
</feature>
<reference evidence="4 5" key="1">
    <citation type="submission" date="2020-08" db="EMBL/GenBank/DDBJ databases">
        <title>Genomic Encyclopedia of Type Strains, Phase III (KMG-III): the genomes of soil and plant-associated and newly described type strains.</title>
        <authorList>
            <person name="Whitman W."/>
        </authorList>
    </citation>
    <scope>NUCLEOTIDE SEQUENCE [LARGE SCALE GENOMIC DNA]</scope>
    <source>
        <strain evidence="4 5">CECT 8712</strain>
    </source>
</reference>
<dbReference type="InterPro" id="IPR043703">
    <property type="entry name" value="Lipid_II_synth_MurT"/>
</dbReference>
<dbReference type="InterPro" id="IPR036565">
    <property type="entry name" value="Mur-like_cat_sf"/>
</dbReference>
<feature type="domain" description="Lipid II isoglutaminyl synthase (glutamine-hydrolyzing) subunit MurT C-terminal" evidence="3">
    <location>
        <begin position="303"/>
        <end position="407"/>
    </location>
</feature>
<keyword evidence="1" id="KW-0573">Peptidoglycan synthesis</keyword>
<comment type="catalytic activity">
    <reaction evidence="1">
        <text>beta-D-GlcNAc-(1-&gt;4)-Mur2Ac(oyl-L-Ala-gamma-D-Glu-L-Lys-D-Ala-D-Ala)-di-trans,octa-cis-undecaprenyl diphosphate + ATP = beta-D-GlcNAc-(1-&gt;4)-Mur2Ac(oyl-L-Ala-gamma-D-O-P-Glu-L-Lys-D-Ala-D-Ala)-di-trans,octa-cis-undecaprenyl diphosphate + ADP</text>
        <dbReference type="Rhea" id="RHEA:59488"/>
        <dbReference type="ChEBI" id="CHEBI:30616"/>
        <dbReference type="ChEBI" id="CHEBI:60033"/>
        <dbReference type="ChEBI" id="CHEBI:143132"/>
        <dbReference type="ChEBI" id="CHEBI:456216"/>
    </reaction>
</comment>
<dbReference type="GO" id="GO:0140282">
    <property type="term" value="F:carbon-nitrogen ligase activity on lipid II"/>
    <property type="evidence" value="ECO:0007669"/>
    <property type="project" value="UniProtKB-UniRule"/>
</dbReference>
<dbReference type="GO" id="GO:0009252">
    <property type="term" value="P:peptidoglycan biosynthetic process"/>
    <property type="evidence" value="ECO:0007669"/>
    <property type="project" value="UniProtKB-UniRule"/>
</dbReference>
<keyword evidence="1" id="KW-0862">Zinc</keyword>
<dbReference type="GO" id="GO:0008270">
    <property type="term" value="F:zinc ion binding"/>
    <property type="evidence" value="ECO:0007669"/>
    <property type="project" value="UniProtKB-UniRule"/>
</dbReference>
<sequence length="418" mass="45561">MSELPLRAQLASVLGRSAASLSRATGRGDGSVIGGRVALKVEPDLLSQLARGRRLALVSATNGKTTTTRLISQALREFGEVATNEHGANMPTGHITALSNSMSAVNGVLEVDEKYLPQVLVATQPAFVVLMNLSRDQMDRASEINLLAKKWRTALGKSNTHVIANADDPLVAWAGLGAPHATWVSAGQRWKEDSWCCPECGGHLRRDRDPYWECPECGLSRPQATWAVDNDSDVLVTPQGERLKLRLNLPGDANRANAAIAAATAAGYGLHPARTLERLREVTSVAGRYTSVVTMGVEVRLLLAKNPAGWLESFAVLDPPHTPVILSVNAQVPDGRDTSWLWDVDYRVLRGRRVFVMGERRTDLALRLETDGVHFEVADRVDEVLGRLKAEQPGITKVDLIANYTAFQQIRTAYGRVQ</sequence>
<comment type="subunit">
    <text evidence="1">Forms a heterodimer with GatD.</text>
</comment>
<evidence type="ECO:0000256" key="1">
    <source>
        <dbReference type="HAMAP-Rule" id="MF_02214"/>
    </source>
</evidence>
<keyword evidence="1" id="KW-0547">Nucleotide-binding</keyword>
<evidence type="ECO:0000259" key="3">
    <source>
        <dbReference type="Pfam" id="PF08353"/>
    </source>
</evidence>
<comment type="function">
    <text evidence="1">The lipid II isoglutaminyl synthase complex catalyzes the formation of alpha-D-isoglutamine in the cell wall lipid II stem peptide. The MurT subunit catalyzes the ATP-dependent amidation of D-glutamate residue of lipid II, converting it to an isoglutamine residue.</text>
</comment>
<dbReference type="PANTHER" id="PTHR23135:SF7">
    <property type="entry name" value="LIPID II ISOGLUTAMINYL SYNTHASE (GLUTAMINE-HYDROLYZING) SUBUNIT MURT"/>
    <property type="match status" value="1"/>
</dbReference>
<name>A0A841IM16_9ACTN</name>
<keyword evidence="1" id="KW-0067">ATP-binding</keyword>
<comment type="pathway">
    <text evidence="1">Cell wall biogenesis; peptidoglycan biosynthesis.</text>
</comment>
<dbReference type="InterPro" id="IPR013564">
    <property type="entry name" value="MurT_C"/>
</dbReference>
<dbReference type="Pfam" id="PF08245">
    <property type="entry name" value="Mur_ligase_M"/>
    <property type="match status" value="1"/>
</dbReference>
<dbReference type="EMBL" id="JACHJO010000001">
    <property type="protein sequence ID" value="MBB6118286.1"/>
    <property type="molecule type" value="Genomic_DNA"/>
</dbReference>
<comment type="caution">
    <text evidence="4">The sequence shown here is derived from an EMBL/GenBank/DDBJ whole genome shotgun (WGS) entry which is preliminary data.</text>
</comment>
<dbReference type="GO" id="GO:0071555">
    <property type="term" value="P:cell wall organization"/>
    <property type="evidence" value="ECO:0007669"/>
    <property type="project" value="UniProtKB-KW"/>
</dbReference>
<comment type="similarity">
    <text evidence="1">Belongs to the MurCDEF family. MurT subfamily.</text>
</comment>
<feature type="binding site" evidence="1">
    <location>
        <position position="214"/>
    </location>
    <ligand>
        <name>Zn(2+)</name>
        <dbReference type="ChEBI" id="CHEBI:29105"/>
    </ligand>
</feature>
<keyword evidence="1" id="KW-0133">Cell shape</keyword>
<dbReference type="Gene3D" id="3.40.1190.10">
    <property type="entry name" value="Mur-like, catalytic domain"/>
    <property type="match status" value="1"/>
</dbReference>